<evidence type="ECO:0000313" key="2">
    <source>
        <dbReference type="EMBL" id="ONM42449.1"/>
    </source>
</evidence>
<accession>A0A1S8DC86</accession>
<keyword evidence="3" id="KW-1185">Reference proteome</keyword>
<gene>
    <name evidence="2" type="ORF">BXT89_17895</name>
</gene>
<dbReference type="STRING" id="254161.SAMN05216256_119111"/>
<dbReference type="OrthoDB" id="6193567at2"/>
<evidence type="ECO:0000313" key="3">
    <source>
        <dbReference type="Proteomes" id="UP000242847"/>
    </source>
</evidence>
<comment type="caution">
    <text evidence="2">The sequence shown here is derived from an EMBL/GenBank/DDBJ whole genome shotgun (WGS) entry which is preliminary data.</text>
</comment>
<feature type="compositionally biased region" description="Basic and acidic residues" evidence="1">
    <location>
        <begin position="55"/>
        <end position="64"/>
    </location>
</feature>
<sequence length="233" mass="25284">MRSLFLFLLLLNILYALWQLQAGDVQPDSVLPVAERSDGDHAPVSAAIEGEGASEPERPARSEVAEEAPPAALCITLGAFAERREAEQLLQRLLALDVQAGLVEDDVVGSTDYWLVMPVSGGSVDAVARLSLLQEQGIESFVITRGPLAGNISLGVFSRLDYAEARQAQLLADGNDVRVESVDKLRTQYLVQVQPAARRLVDQALLGRLRNDFPSLQHQYQACSPVAKLDSLP</sequence>
<feature type="region of interest" description="Disordered" evidence="1">
    <location>
        <begin position="45"/>
        <end position="65"/>
    </location>
</feature>
<dbReference type="Proteomes" id="UP000242847">
    <property type="component" value="Unassembled WGS sequence"/>
</dbReference>
<dbReference type="RefSeq" id="WP_083729340.1">
    <property type="nucleotide sequence ID" value="NZ_FOUD01000019.1"/>
</dbReference>
<protein>
    <recommendedName>
        <fullName evidence="4">SPOR domain-containing protein</fullName>
    </recommendedName>
</protein>
<reference evidence="2 3" key="1">
    <citation type="submission" date="2017-01" db="EMBL/GenBank/DDBJ databases">
        <title>Draft genome sequence of Pseudomonas pachastrellae type strain CCUG 46540T from a deep sea.</title>
        <authorList>
            <person name="Gomila M."/>
            <person name="Mulet M."/>
            <person name="Lalucat J."/>
            <person name="Garcia-Valdes E."/>
        </authorList>
    </citation>
    <scope>NUCLEOTIDE SEQUENCE [LARGE SCALE GENOMIC DNA]</scope>
    <source>
        <strain evidence="2 3">CCUG 46540</strain>
    </source>
</reference>
<evidence type="ECO:0008006" key="4">
    <source>
        <dbReference type="Google" id="ProtNLM"/>
    </source>
</evidence>
<proteinExistence type="predicted"/>
<name>A0A1S8DC86_9GAMM</name>
<dbReference type="EMBL" id="MUBC01000073">
    <property type="protein sequence ID" value="ONM42449.1"/>
    <property type="molecule type" value="Genomic_DNA"/>
</dbReference>
<evidence type="ECO:0000256" key="1">
    <source>
        <dbReference type="SAM" id="MobiDB-lite"/>
    </source>
</evidence>
<organism evidence="2 3">
    <name type="scientific">Halopseudomonas pachastrellae</name>
    <dbReference type="NCBI Taxonomy" id="254161"/>
    <lineage>
        <taxon>Bacteria</taxon>
        <taxon>Pseudomonadati</taxon>
        <taxon>Pseudomonadota</taxon>
        <taxon>Gammaproteobacteria</taxon>
        <taxon>Pseudomonadales</taxon>
        <taxon>Pseudomonadaceae</taxon>
        <taxon>Halopseudomonas</taxon>
    </lineage>
</organism>
<dbReference type="AlphaFoldDB" id="A0A1S8DC86"/>